<keyword evidence="4" id="KW-1185">Reference proteome</keyword>
<dbReference type="Proteomes" id="UP001501358">
    <property type="component" value="Unassembled WGS sequence"/>
</dbReference>
<sequence length="198" mass="20667">MSGHVPAPDGGAPGSGTPGGGTPGGGAPGGGRRRWVTWLVVAVLVLGPATYFVISAVQSRESGRDKQQAAAATGMTTGWPTKLQRRIYEVPLPAGSTGAAFLETNSWETSSLYVRFTTGPGGLDSFLGRIGTSRSSLRPGAGAVDPGQRRTAGWSLEDTPGVYGTEVEQEGDRPDHDVVVDLRNERRPTVYVVSTVDM</sequence>
<evidence type="ECO:0000313" key="4">
    <source>
        <dbReference type="Proteomes" id="UP001501358"/>
    </source>
</evidence>
<name>A0ABP5YW95_9ACTN</name>
<reference evidence="4" key="1">
    <citation type="journal article" date="2019" name="Int. J. Syst. Evol. Microbiol.">
        <title>The Global Catalogue of Microorganisms (GCM) 10K type strain sequencing project: providing services to taxonomists for standard genome sequencing and annotation.</title>
        <authorList>
            <consortium name="The Broad Institute Genomics Platform"/>
            <consortium name="The Broad Institute Genome Sequencing Center for Infectious Disease"/>
            <person name="Wu L."/>
            <person name="Ma J."/>
        </authorList>
    </citation>
    <scope>NUCLEOTIDE SEQUENCE [LARGE SCALE GENOMIC DNA]</scope>
    <source>
        <strain evidence="4">JCM 6307</strain>
    </source>
</reference>
<dbReference type="RefSeq" id="WP_344383300.1">
    <property type="nucleotide sequence ID" value="NZ_BAAATA010000012.1"/>
</dbReference>
<accession>A0ABP5YW95</accession>
<feature type="compositionally biased region" description="Gly residues" evidence="1">
    <location>
        <begin position="11"/>
        <end position="30"/>
    </location>
</feature>
<protein>
    <recommendedName>
        <fullName evidence="5">Sugar kinase</fullName>
    </recommendedName>
</protein>
<evidence type="ECO:0000256" key="2">
    <source>
        <dbReference type="SAM" id="Phobius"/>
    </source>
</evidence>
<keyword evidence="2" id="KW-1133">Transmembrane helix</keyword>
<keyword evidence="2" id="KW-0812">Transmembrane</keyword>
<feature type="region of interest" description="Disordered" evidence="1">
    <location>
        <begin position="1"/>
        <end position="30"/>
    </location>
</feature>
<feature type="transmembrane region" description="Helical" evidence="2">
    <location>
        <begin position="35"/>
        <end position="57"/>
    </location>
</feature>
<dbReference type="EMBL" id="BAAATA010000012">
    <property type="protein sequence ID" value="GAA2488118.1"/>
    <property type="molecule type" value="Genomic_DNA"/>
</dbReference>
<comment type="caution">
    <text evidence="3">The sequence shown here is derived from an EMBL/GenBank/DDBJ whole genome shotgun (WGS) entry which is preliminary data.</text>
</comment>
<gene>
    <name evidence="3" type="ORF">GCM10010406_25310</name>
</gene>
<evidence type="ECO:0008006" key="5">
    <source>
        <dbReference type="Google" id="ProtNLM"/>
    </source>
</evidence>
<proteinExistence type="predicted"/>
<evidence type="ECO:0000256" key="1">
    <source>
        <dbReference type="SAM" id="MobiDB-lite"/>
    </source>
</evidence>
<keyword evidence="2" id="KW-0472">Membrane</keyword>
<evidence type="ECO:0000313" key="3">
    <source>
        <dbReference type="EMBL" id="GAA2488118.1"/>
    </source>
</evidence>
<feature type="compositionally biased region" description="Low complexity" evidence="1">
    <location>
        <begin position="1"/>
        <end position="10"/>
    </location>
</feature>
<organism evidence="3 4">
    <name type="scientific">Streptomyces thermolineatus</name>
    <dbReference type="NCBI Taxonomy" id="44033"/>
    <lineage>
        <taxon>Bacteria</taxon>
        <taxon>Bacillati</taxon>
        <taxon>Actinomycetota</taxon>
        <taxon>Actinomycetes</taxon>
        <taxon>Kitasatosporales</taxon>
        <taxon>Streptomycetaceae</taxon>
        <taxon>Streptomyces</taxon>
    </lineage>
</organism>